<reference evidence="7 8" key="1">
    <citation type="submission" date="2023-10" db="EMBL/GenBank/DDBJ databases">
        <title>179-bfca-hs.</title>
        <authorList>
            <person name="Miliotis G."/>
            <person name="Sengupta P."/>
            <person name="Hameed A."/>
            <person name="Chuvochina M."/>
            <person name="Mcdonagh F."/>
            <person name="Simpson A.C."/>
            <person name="Singh N.K."/>
            <person name="Rekha P.D."/>
            <person name="Raman K."/>
            <person name="Hugenholtz P."/>
            <person name="Venkateswaran K."/>
        </authorList>
    </citation>
    <scope>NUCLEOTIDE SEQUENCE [LARGE SCALE GENOMIC DNA]</scope>
    <source>
        <strain evidence="7 8">179-BFC-A-HS</strain>
    </source>
</reference>
<keyword evidence="5" id="KW-0472">Membrane</keyword>
<evidence type="ECO:0000313" key="7">
    <source>
        <dbReference type="EMBL" id="MDY0406935.1"/>
    </source>
</evidence>
<comment type="similarity">
    <text evidence="1">Belongs to the LytR/CpsA/Psr (LCP) family.</text>
</comment>
<keyword evidence="4 5" id="KW-1133">Transmembrane helix</keyword>
<gene>
    <name evidence="7" type="ORF">P5G51_017735</name>
</gene>
<dbReference type="InterPro" id="IPR004474">
    <property type="entry name" value="LytR_CpsA_psr"/>
</dbReference>
<keyword evidence="2 5" id="KW-0812">Transmembrane</keyword>
<dbReference type="PANTHER" id="PTHR33392:SF6">
    <property type="entry name" value="POLYISOPRENYL-TEICHOIC ACID--PEPTIDOGLYCAN TEICHOIC ACID TRANSFERASE TAGU"/>
    <property type="match status" value="1"/>
</dbReference>
<name>A0ABU5CKT9_9BACI</name>
<evidence type="ECO:0000256" key="3">
    <source>
        <dbReference type="ARBA" id="ARBA00022968"/>
    </source>
</evidence>
<organism evidence="7 8">
    <name type="scientific">Tigheibacillus jepli</name>
    <dbReference type="NCBI Taxonomy" id="3035914"/>
    <lineage>
        <taxon>Bacteria</taxon>
        <taxon>Bacillati</taxon>
        <taxon>Bacillota</taxon>
        <taxon>Bacilli</taxon>
        <taxon>Bacillales</taxon>
        <taxon>Bacillaceae</taxon>
        <taxon>Tigheibacillus</taxon>
    </lineage>
</organism>
<keyword evidence="8" id="KW-1185">Reference proteome</keyword>
<feature type="domain" description="Cell envelope-related transcriptional attenuator" evidence="6">
    <location>
        <begin position="89"/>
        <end position="236"/>
    </location>
</feature>
<accession>A0ABU5CKT9</accession>
<dbReference type="Gene3D" id="3.40.630.190">
    <property type="entry name" value="LCP protein"/>
    <property type="match status" value="1"/>
</dbReference>
<evidence type="ECO:0000259" key="6">
    <source>
        <dbReference type="Pfam" id="PF03816"/>
    </source>
</evidence>
<dbReference type="Pfam" id="PF03816">
    <property type="entry name" value="LytR_cpsA_psr"/>
    <property type="match status" value="1"/>
</dbReference>
<evidence type="ECO:0000256" key="5">
    <source>
        <dbReference type="SAM" id="Phobius"/>
    </source>
</evidence>
<protein>
    <submittedName>
        <fullName evidence="7">LCP family protein</fullName>
    </submittedName>
</protein>
<dbReference type="RefSeq" id="WP_306066048.1">
    <property type="nucleotide sequence ID" value="NZ_JAROCA020000003.1"/>
</dbReference>
<keyword evidence="3" id="KW-0735">Signal-anchor</keyword>
<dbReference type="EMBL" id="JAROCA020000003">
    <property type="protein sequence ID" value="MDY0406935.1"/>
    <property type="molecule type" value="Genomic_DNA"/>
</dbReference>
<evidence type="ECO:0000256" key="1">
    <source>
        <dbReference type="ARBA" id="ARBA00006068"/>
    </source>
</evidence>
<dbReference type="PANTHER" id="PTHR33392">
    <property type="entry name" value="POLYISOPRENYL-TEICHOIC ACID--PEPTIDOGLYCAN TEICHOIC ACID TRANSFERASE TAGU"/>
    <property type="match status" value="1"/>
</dbReference>
<evidence type="ECO:0000313" key="8">
    <source>
        <dbReference type="Proteomes" id="UP001228376"/>
    </source>
</evidence>
<feature type="transmembrane region" description="Helical" evidence="5">
    <location>
        <begin position="20"/>
        <end position="40"/>
    </location>
</feature>
<evidence type="ECO:0000256" key="2">
    <source>
        <dbReference type="ARBA" id="ARBA00022692"/>
    </source>
</evidence>
<comment type="caution">
    <text evidence="7">The sequence shown here is derived from an EMBL/GenBank/DDBJ whole genome shotgun (WGS) entry which is preliminary data.</text>
</comment>
<dbReference type="NCBIfam" id="TIGR00350">
    <property type="entry name" value="lytR_cpsA_psr"/>
    <property type="match status" value="1"/>
</dbReference>
<evidence type="ECO:0000256" key="4">
    <source>
        <dbReference type="ARBA" id="ARBA00022989"/>
    </source>
</evidence>
<proteinExistence type="inferred from homology"/>
<dbReference type="Proteomes" id="UP001228376">
    <property type="component" value="Unassembled WGS sequence"/>
</dbReference>
<dbReference type="InterPro" id="IPR050922">
    <property type="entry name" value="LytR/CpsA/Psr_CW_biosynth"/>
</dbReference>
<sequence>MKETRLKRRQRKPRRIWRKLVMAIVLLMIVGVSVYAFSIYSNAKETVNGKMHKNVDSIDTSVTKGKLKDGKPLNILLLGVDQRPGDGGRSDALMVLSLDPKHDEMKLISIPRDTRAEIAGKGTVDKINHAYAFGGADMSIATVENMLDTDMDYFVEVNMQGLSELVDTIGGITVDNQIDWYDEGYYKKGYHYEKGNIHLDGDQALGYVRMRHLDPEGDFGRTKRQRMVIQAIVDKGASVATVSKINGLIDVLGDNMNTNMDFDDMKSLLMGYKGARNHVESYMLQGSGQKIGGVYYYVVPDEEIQKVHGMIGGTKS</sequence>